<proteinExistence type="predicted"/>
<feature type="domain" description="NACHT N-terminal Helical" evidence="1">
    <location>
        <begin position="3"/>
        <end position="227"/>
    </location>
</feature>
<gene>
    <name evidence="2" type="ORF">ACH4TF_24825</name>
</gene>
<sequence>MRRLLSFSDALVLLGGDPPAVAALDRALSGALNLTTGGVGDGLLRIVDARGRVVALGRDAVRGLGRRLGRAESRAERTELLYAAHTVIVIVAWFRALEEAELPFAVDELELTRSEQLTLAGAPDPVGRGAAFTHALAAVDAPQPAPHRPFEHVTAELQRWYEELSERFLGFIEGLCVWDDLGESDRSAARRVLSTELPCAAVQQYEGLYAQLAQQAPEFAFWTAQVEHQATRDQVRLALVGVEELLSDVARTLRPPTDVAAALARSHEAALTRPVLAASTAPDGIRVPALQEMYLDPDFRVRAVGGTLGPANESWWEEVPVRRDLTGYLVGALTSPGQADAPLLVLGQPGAGKSVLTRVLAARLPCAGFLPVRVPLRDVRVEDDLQEQLEQAVRTATGERVSWPELVRSAGGAVPVLLLDGLDELLQTTGVHHSDFLVRVARFQQREAEQGRPVRAVVTSRTAVADRTRYPEGLVALRLEPFRPAQIRHCLRLWNDANASSFAARGLQPLPWDAVARHESLAAQPLLLTMLALYDANGNGLPRGGDDPLDEAELYEELLTSFARREVDKTGPGALPENELTQRAEQELQRLSLVAFAALNRRRQWVSTAELDEDLTALLGRRSVDASGFRAPLGPAEVALGRFFFVQRAQSVRDGRVLSTYEFLHATFGEYLVMRLSLHVLTSLLTDRPTLSLGTSHIDDHLAYALLSYAPLSSRQILRFGESMVRRIPDRERERLAHQLVRVLDQHVTRTDDPHPEYRPARIRTSSRHGIYGANLILVVLLLTESITADKLFPCSPDPVSAWHRHVLLWRSSFDEEQWTDFALSLSVRRGQAERVRSLEVRLRSGELPPPDPLDMHWLYQQPQDDFAYWSRSYWDELWHKMDVSGGTNDSVVRHAIDPVMEWLGPAVTTFTASGSGQPATSVAHDLLRLLIGTRTGLTADEVTTLYLRVDRALTFLPPDSPLQGPVTCLLADMLHRDRSILPIGTVLALAQRPPATPALRERLRRALFRENAAGRST</sequence>
<keyword evidence="3" id="KW-1185">Reference proteome</keyword>
<dbReference type="Gene3D" id="3.40.50.300">
    <property type="entry name" value="P-loop containing nucleotide triphosphate hydrolases"/>
    <property type="match status" value="1"/>
</dbReference>
<dbReference type="Proteomes" id="UP001611162">
    <property type="component" value="Unassembled WGS sequence"/>
</dbReference>
<evidence type="ECO:0000313" key="2">
    <source>
        <dbReference type="EMBL" id="MFI0913651.1"/>
    </source>
</evidence>
<dbReference type="SUPFAM" id="SSF52540">
    <property type="entry name" value="P-loop containing nucleoside triphosphate hydrolases"/>
    <property type="match status" value="1"/>
</dbReference>
<comment type="caution">
    <text evidence="2">The sequence shown here is derived from an EMBL/GenBank/DDBJ whole genome shotgun (WGS) entry which is preliminary data.</text>
</comment>
<protein>
    <submittedName>
        <fullName evidence="2">NACHT domain-containing protein</fullName>
    </submittedName>
</protein>
<dbReference type="EMBL" id="JBIRRB010000009">
    <property type="protein sequence ID" value="MFI0913651.1"/>
    <property type="molecule type" value="Genomic_DNA"/>
</dbReference>
<dbReference type="RefSeq" id="WP_397613885.1">
    <property type="nucleotide sequence ID" value="NZ_JBIRRB010000009.1"/>
</dbReference>
<dbReference type="InterPro" id="IPR054567">
    <property type="entry name" value="NNH7"/>
</dbReference>
<accession>A0ABW7TBX4</accession>
<evidence type="ECO:0000259" key="1">
    <source>
        <dbReference type="Pfam" id="PF22738"/>
    </source>
</evidence>
<dbReference type="InterPro" id="IPR027417">
    <property type="entry name" value="P-loop_NTPase"/>
</dbReference>
<dbReference type="Pfam" id="PF22738">
    <property type="entry name" value="NNH7"/>
    <property type="match status" value="1"/>
</dbReference>
<evidence type="ECO:0000313" key="3">
    <source>
        <dbReference type="Proteomes" id="UP001611162"/>
    </source>
</evidence>
<reference evidence="2 3" key="1">
    <citation type="submission" date="2024-10" db="EMBL/GenBank/DDBJ databases">
        <title>The Natural Products Discovery Center: Release of the First 8490 Sequenced Strains for Exploring Actinobacteria Biosynthetic Diversity.</title>
        <authorList>
            <person name="Kalkreuter E."/>
            <person name="Kautsar S.A."/>
            <person name="Yang D."/>
            <person name="Bader C.D."/>
            <person name="Teijaro C.N."/>
            <person name="Fluegel L."/>
            <person name="Davis C.M."/>
            <person name="Simpson J.R."/>
            <person name="Lauterbach L."/>
            <person name="Steele A.D."/>
            <person name="Gui C."/>
            <person name="Meng S."/>
            <person name="Li G."/>
            <person name="Viehrig K."/>
            <person name="Ye F."/>
            <person name="Su P."/>
            <person name="Kiefer A.F."/>
            <person name="Nichols A."/>
            <person name="Cepeda A.J."/>
            <person name="Yan W."/>
            <person name="Fan B."/>
            <person name="Jiang Y."/>
            <person name="Adhikari A."/>
            <person name="Zheng C.-J."/>
            <person name="Schuster L."/>
            <person name="Cowan T.M."/>
            <person name="Smanski M.J."/>
            <person name="Chevrette M.G."/>
            <person name="De Carvalho L.P.S."/>
            <person name="Shen B."/>
        </authorList>
    </citation>
    <scope>NUCLEOTIDE SEQUENCE [LARGE SCALE GENOMIC DNA]</scope>
    <source>
        <strain evidence="2 3">NPDC020979</strain>
    </source>
</reference>
<organism evidence="2 3">
    <name type="scientific">Streptomyces abikoensis</name>
    <dbReference type="NCBI Taxonomy" id="97398"/>
    <lineage>
        <taxon>Bacteria</taxon>
        <taxon>Bacillati</taxon>
        <taxon>Actinomycetota</taxon>
        <taxon>Actinomycetes</taxon>
        <taxon>Kitasatosporales</taxon>
        <taxon>Streptomycetaceae</taxon>
        <taxon>Streptomyces</taxon>
    </lineage>
</organism>
<name>A0ABW7TBX4_9ACTN</name>